<protein>
    <submittedName>
        <fullName evidence="1">Uncharacterized protein</fullName>
    </submittedName>
</protein>
<evidence type="ECO:0000313" key="2">
    <source>
        <dbReference type="Proteomes" id="UP000001340"/>
    </source>
</evidence>
<proteinExistence type="predicted"/>
<comment type="caution">
    <text evidence="1">The sequence shown here is derived from an EMBL/GenBank/DDBJ whole genome shotgun (WGS) entry which is preliminary data.</text>
</comment>
<accession>A0A0E2D1B0</accession>
<reference evidence="1 2" key="1">
    <citation type="submission" date="2012-10" db="EMBL/GenBank/DDBJ databases">
        <authorList>
            <person name="Harkins D.M."/>
            <person name="Durkin A.S."/>
            <person name="Brinkac L.M."/>
            <person name="Haft D.H."/>
            <person name="Selengut J.D."/>
            <person name="Sanka R."/>
            <person name="DePew J."/>
            <person name="Purushe J."/>
            <person name="Chanthongthip A."/>
            <person name="Lattana O."/>
            <person name="Phetsouvanh R."/>
            <person name="Newton P.N."/>
            <person name="Vinetz J.M."/>
            <person name="Sutton G.G."/>
            <person name="Nierman W.C."/>
            <person name="Fouts D.E."/>
        </authorList>
    </citation>
    <scope>NUCLEOTIDE SEQUENCE [LARGE SCALE GENOMIC DNA]</scope>
    <source>
        <strain evidence="1 2">UI 12758</strain>
    </source>
</reference>
<evidence type="ECO:0000313" key="1">
    <source>
        <dbReference type="EMBL" id="EKR53816.1"/>
    </source>
</evidence>
<dbReference type="AlphaFoldDB" id="A0A0E2D1B0"/>
<sequence>MKIRSFLGKESFSISGSFSLDTYSKLKKKEYFFAYSRFLNFLKN</sequence>
<organism evidence="1 2">
    <name type="scientific">Leptospira interrogans str. UI 12758</name>
    <dbReference type="NCBI Taxonomy" id="1049938"/>
    <lineage>
        <taxon>Bacteria</taxon>
        <taxon>Pseudomonadati</taxon>
        <taxon>Spirochaetota</taxon>
        <taxon>Spirochaetia</taxon>
        <taxon>Leptospirales</taxon>
        <taxon>Leptospiraceae</taxon>
        <taxon>Leptospira</taxon>
    </lineage>
</organism>
<gene>
    <name evidence="1" type="ORF">LEP1GSC105_0552</name>
</gene>
<dbReference type="Proteomes" id="UP000001340">
    <property type="component" value="Unassembled WGS sequence"/>
</dbReference>
<dbReference type="EMBL" id="AHNR02000063">
    <property type="protein sequence ID" value="EKR53816.1"/>
    <property type="molecule type" value="Genomic_DNA"/>
</dbReference>
<name>A0A0E2D1B0_LEPIR</name>